<name>A0A8D6BL86_9BACT</name>
<dbReference type="EMBL" id="LC634461">
    <property type="protein sequence ID" value="BCX80306.1"/>
    <property type="molecule type" value="Genomic_DNA"/>
</dbReference>
<accession>A0A8D6BL86</accession>
<reference evidence="1" key="1">
    <citation type="submission" date="2021-05" db="EMBL/GenBank/DDBJ databases">
        <title>MurE homolog from sponge bacterial metagenome.</title>
        <authorList>
            <person name="Okamura Y."/>
            <person name="Siida A."/>
            <person name="Takahashi H."/>
            <person name="Takeyama H."/>
            <person name="Suzuki K."/>
        </authorList>
    </citation>
    <scope>NUCLEOTIDE SEQUENCE</scope>
</reference>
<protein>
    <submittedName>
        <fullName evidence="1">Uncharacterized protein</fullName>
    </submittedName>
</protein>
<organism evidence="1">
    <name type="scientific">uncultured marine bacterium</name>
    <dbReference type="NCBI Taxonomy" id="56765"/>
    <lineage>
        <taxon>Bacteria</taxon>
        <taxon>environmental samples</taxon>
    </lineage>
</organism>
<sequence>MHSWLPARGTRPLRPCVALRLPSTTARSCGVCSGEVELDRAVGSGCSCRRHQRPDRRIMACIRRVDRYPSASGRRPLRRPARTMATRFLMPRLLPERLPPSCGRRMSTTTVTLRSTIPWRRCRPWVARPASVRKQRWWRSPGASARPAPRS</sequence>
<dbReference type="AlphaFoldDB" id="A0A8D6BL86"/>
<evidence type="ECO:0000313" key="1">
    <source>
        <dbReference type="EMBL" id="BCX80306.1"/>
    </source>
</evidence>
<proteinExistence type="predicted"/>